<accession>A0ABD5M2S5</accession>
<gene>
    <name evidence="3" type="ORF">ABNG04_11865</name>
</gene>
<name>A0ABD5M2S5_9EURY</name>
<dbReference type="Gene3D" id="3.40.50.620">
    <property type="entry name" value="HUPs"/>
    <property type="match status" value="1"/>
</dbReference>
<evidence type="ECO:0000313" key="3">
    <source>
        <dbReference type="EMBL" id="MEZ3164561.1"/>
    </source>
</evidence>
<keyword evidence="4" id="KW-1185">Reference proteome</keyword>
<dbReference type="CDD" id="cd00293">
    <property type="entry name" value="USP-like"/>
    <property type="match status" value="1"/>
</dbReference>
<feature type="domain" description="UspA" evidence="2">
    <location>
        <begin position="1"/>
        <end position="164"/>
    </location>
</feature>
<dbReference type="Pfam" id="PF00582">
    <property type="entry name" value="Usp"/>
    <property type="match status" value="1"/>
</dbReference>
<dbReference type="InterPro" id="IPR014729">
    <property type="entry name" value="Rossmann-like_a/b/a_fold"/>
</dbReference>
<evidence type="ECO:0000259" key="2">
    <source>
        <dbReference type="Pfam" id="PF00582"/>
    </source>
</evidence>
<protein>
    <submittedName>
        <fullName evidence="3">Universal stress protein</fullName>
    </submittedName>
</protein>
<dbReference type="SUPFAM" id="SSF52402">
    <property type="entry name" value="Adenine nucleotide alpha hydrolases-like"/>
    <property type="match status" value="1"/>
</dbReference>
<evidence type="ECO:0000256" key="1">
    <source>
        <dbReference type="ARBA" id="ARBA00008791"/>
    </source>
</evidence>
<comment type="caution">
    <text evidence="3">The sequence shown here is derived from an EMBL/GenBank/DDBJ whole genome shotgun (WGS) entry which is preliminary data.</text>
</comment>
<reference evidence="3 4" key="1">
    <citation type="submission" date="2024-06" db="EMBL/GenBank/DDBJ databases">
        <title>Halorubrum miltondacostae sp. nov., a potential PHA producer isolated from an inland solar saltern in Rio Maior, Portugal.</title>
        <authorList>
            <person name="Albuquerque L."/>
            <person name="Viver T."/>
            <person name="Barroso C."/>
            <person name="Claudino R."/>
            <person name="Galvan M."/>
            <person name="Simoes G."/>
            <person name="Lobo Da Cunha A."/>
            <person name="Egas C."/>
        </authorList>
    </citation>
    <scope>NUCLEOTIDE SEQUENCE [LARGE SCALE GENOMIC DNA]</scope>
    <source>
        <strain evidence="3 4">RMP-11</strain>
    </source>
</reference>
<dbReference type="PANTHER" id="PTHR46268:SF6">
    <property type="entry name" value="UNIVERSAL STRESS PROTEIN UP12"/>
    <property type="match status" value="1"/>
</dbReference>
<dbReference type="RefSeq" id="WP_371162623.1">
    <property type="nucleotide sequence ID" value="NZ_JBEDNX010000008.1"/>
</dbReference>
<dbReference type="InterPro" id="IPR006016">
    <property type="entry name" value="UspA"/>
</dbReference>
<dbReference type="EMBL" id="JBEDNY010000003">
    <property type="protein sequence ID" value="MEZ3164561.1"/>
    <property type="molecule type" value="Genomic_DNA"/>
</dbReference>
<organism evidence="3 4">
    <name type="scientific">Halorubrum miltondacostae</name>
    <dbReference type="NCBI Taxonomy" id="3076378"/>
    <lineage>
        <taxon>Archaea</taxon>
        <taxon>Methanobacteriati</taxon>
        <taxon>Methanobacteriota</taxon>
        <taxon>Stenosarchaea group</taxon>
        <taxon>Halobacteria</taxon>
        <taxon>Halobacteriales</taxon>
        <taxon>Haloferacaceae</taxon>
        <taxon>Halorubrum</taxon>
    </lineage>
</organism>
<comment type="similarity">
    <text evidence="1">Belongs to the universal stress protein A family.</text>
</comment>
<dbReference type="Proteomes" id="UP001567572">
    <property type="component" value="Unassembled WGS sequence"/>
</dbReference>
<dbReference type="PANTHER" id="PTHR46268">
    <property type="entry name" value="STRESS RESPONSE PROTEIN NHAX"/>
    <property type="match status" value="1"/>
</dbReference>
<sequence>MYDDILYPTDGSAGSEAAAAHVGALASAFDATVHVLHVVDTREGGLGVSGAFVHEDSQAMSGVSPETGYIGRHEEVDADEIEAELTAHATEMIEAAAKSADEIGMTTAVEMGTPHSAILQYADDHDVDLVVMGTHGRTGVERYLLGSVTEKVVRLADAPVVKVRADEPDGA</sequence>
<dbReference type="PRINTS" id="PR01438">
    <property type="entry name" value="UNVRSLSTRESS"/>
</dbReference>
<dbReference type="InterPro" id="IPR006015">
    <property type="entry name" value="Universal_stress_UspA"/>
</dbReference>
<proteinExistence type="inferred from homology"/>
<dbReference type="AlphaFoldDB" id="A0ABD5M2S5"/>
<evidence type="ECO:0000313" key="4">
    <source>
        <dbReference type="Proteomes" id="UP001567572"/>
    </source>
</evidence>